<reference evidence="2" key="1">
    <citation type="submission" date="2022-01" db="EMBL/GenBank/DDBJ databases">
        <title>Gordonia xiamenensis sp. nov., isolated from surface seawater in Xiamen.</title>
        <authorList>
            <person name="He Y.F."/>
        </authorList>
    </citation>
    <scope>NUCLEOTIDE SEQUENCE</scope>
    <source>
        <strain evidence="2">GW1C4-4</strain>
    </source>
</reference>
<dbReference type="InterPro" id="IPR003959">
    <property type="entry name" value="ATPase_AAA_core"/>
</dbReference>
<organism evidence="2 3">
    <name type="scientific">Gordonia tangerina</name>
    <dbReference type="NCBI Taxonomy" id="2911060"/>
    <lineage>
        <taxon>Bacteria</taxon>
        <taxon>Bacillati</taxon>
        <taxon>Actinomycetota</taxon>
        <taxon>Actinomycetes</taxon>
        <taxon>Mycobacteriales</taxon>
        <taxon>Gordoniaceae</taxon>
        <taxon>Gordonia</taxon>
    </lineage>
</organism>
<comment type="caution">
    <text evidence="2">The sequence shown here is derived from an EMBL/GenBank/DDBJ whole genome shotgun (WGS) entry which is preliminary data.</text>
</comment>
<protein>
    <submittedName>
        <fullName evidence="2">ATP-binding protein</fullName>
    </submittedName>
</protein>
<keyword evidence="2" id="KW-0067">ATP-binding</keyword>
<keyword evidence="3" id="KW-1185">Reference proteome</keyword>
<accession>A0ABS9DP22</accession>
<dbReference type="GO" id="GO:0005524">
    <property type="term" value="F:ATP binding"/>
    <property type="evidence" value="ECO:0007669"/>
    <property type="project" value="UniProtKB-KW"/>
</dbReference>
<gene>
    <name evidence="2" type="ORF">L1892_14360</name>
</gene>
<dbReference type="Proteomes" id="UP001108089">
    <property type="component" value="Unassembled WGS sequence"/>
</dbReference>
<evidence type="ECO:0000313" key="2">
    <source>
        <dbReference type="EMBL" id="MCF3939558.1"/>
    </source>
</evidence>
<dbReference type="EMBL" id="JAKGCU010000013">
    <property type="protein sequence ID" value="MCF3939558.1"/>
    <property type="molecule type" value="Genomic_DNA"/>
</dbReference>
<proteinExistence type="predicted"/>
<evidence type="ECO:0000259" key="1">
    <source>
        <dbReference type="Pfam" id="PF13304"/>
    </source>
</evidence>
<keyword evidence="2" id="KW-0547">Nucleotide-binding</keyword>
<dbReference type="InterPro" id="IPR027417">
    <property type="entry name" value="P-loop_NTPase"/>
</dbReference>
<dbReference type="RefSeq" id="WP_235724289.1">
    <property type="nucleotide sequence ID" value="NZ_JAKGCU010000013.1"/>
</dbReference>
<evidence type="ECO:0000313" key="3">
    <source>
        <dbReference type="Proteomes" id="UP001108089"/>
    </source>
</evidence>
<dbReference type="Gene3D" id="3.40.50.300">
    <property type="entry name" value="P-loop containing nucleotide triphosphate hydrolases"/>
    <property type="match status" value="1"/>
</dbReference>
<dbReference type="SUPFAM" id="SSF52540">
    <property type="entry name" value="P-loop containing nucleoside triphosphate hydrolases"/>
    <property type="match status" value="1"/>
</dbReference>
<name>A0ABS9DP22_9ACTN</name>
<sequence>MGIGKRHYELLAVTGGYVGPVRGIVHLPLTDGVQALYGRNGVGKTQVLRIVESAVTGRAIFDPSFRDPVEQFRYLPGISFAHLHFRLARGGEHDYKSSPLLRAIADGAKGLAQATMGKKAEESREDSEPHDSYAHLRPRSLVDLIENLLAQIFSADGDNEIFDRLAEIAKQGRFTLVPVGTVDIPRWRVWLGYHPTSEEVDRVQEMVKSPSEIPEVDLDDEDWYPANAAEPILGRPPRSDSNSAYDGAVRAITDYVGDSDGVPLPAWWQVPAYDLGFEIRVPAADLVGGTHDRDWIGGRETLESALQTVRAESRNRNIGLTGDVGELNEAVAGEIDRVRERANDTLRQIFDPAPRLMFRVGGPANWIIGEVPSWVHDHGALDGPLYELTSLSSAELRWVRIALGVAEMRFSDRPTVVLCDEPEQGLHLSAERRLPEALTYIAQRDEVAVLVATHSHYTLVNPKVSVIRAERSEERGTSLNPNNTLSILSAAARRRSEHELSLEAPELQALMKVAVVVEGLHDEIVFSNLLHDEFNSAVAGIFPMHSGAKASSLAEARLMIDGSNAPILVILDNIAHTDVEPIWTDTVEKFDSGDLDGARNFVLENFPASKSSELGYLRQLAIAAIEAGNLRRIKIYGLSRPDVVCYLPEDLILTPGKKKAHWTWDRFIQAFHDDEQVRKANLGDKFKPRSIKTFLNSNGWLPYEKDLPKAIEDAAVAARIAGRLLHNDLDRLAAKVLELSDVCDRRK</sequence>
<feature type="domain" description="ATPase AAA-type core" evidence="1">
    <location>
        <begin position="386"/>
        <end position="458"/>
    </location>
</feature>
<dbReference type="Pfam" id="PF13304">
    <property type="entry name" value="AAA_21"/>
    <property type="match status" value="1"/>
</dbReference>